<dbReference type="Gene3D" id="3.40.50.10140">
    <property type="entry name" value="Toll/interleukin-1 receptor homology (TIR) domain"/>
    <property type="match status" value="1"/>
</dbReference>
<dbReference type="Pfam" id="PF13676">
    <property type="entry name" value="TIR_2"/>
    <property type="match status" value="1"/>
</dbReference>
<dbReference type="EMBL" id="VLJN01000027">
    <property type="protein sequence ID" value="TWG83007.1"/>
    <property type="molecule type" value="Genomic_DNA"/>
</dbReference>
<organism evidence="2 3">
    <name type="scientific">Cupriavidus gilardii J11</name>
    <dbReference type="NCBI Taxonomy" id="936133"/>
    <lineage>
        <taxon>Bacteria</taxon>
        <taxon>Pseudomonadati</taxon>
        <taxon>Pseudomonadota</taxon>
        <taxon>Betaproteobacteria</taxon>
        <taxon>Burkholderiales</taxon>
        <taxon>Burkholderiaceae</taxon>
        <taxon>Cupriavidus</taxon>
    </lineage>
</organism>
<dbReference type="SUPFAM" id="SSF52200">
    <property type="entry name" value="Toll/Interleukin receptor TIR domain"/>
    <property type="match status" value="1"/>
</dbReference>
<accession>A0A562BCW1</accession>
<evidence type="ECO:0000313" key="2">
    <source>
        <dbReference type="EMBL" id="TWG83007.1"/>
    </source>
</evidence>
<gene>
    <name evidence="2" type="ORF">L602_003300000640</name>
</gene>
<keyword evidence="3" id="KW-1185">Reference proteome</keyword>
<comment type="caution">
    <text evidence="2">The sequence shown here is derived from an EMBL/GenBank/DDBJ whole genome shotgun (WGS) entry which is preliminary data.</text>
</comment>
<proteinExistence type="predicted"/>
<dbReference type="GO" id="GO:0007165">
    <property type="term" value="P:signal transduction"/>
    <property type="evidence" value="ECO:0007669"/>
    <property type="project" value="InterPro"/>
</dbReference>
<dbReference type="PROSITE" id="PS50104">
    <property type="entry name" value="TIR"/>
    <property type="match status" value="1"/>
</dbReference>
<dbReference type="SMART" id="SM00255">
    <property type="entry name" value="TIR"/>
    <property type="match status" value="1"/>
</dbReference>
<evidence type="ECO:0000313" key="3">
    <source>
        <dbReference type="Proteomes" id="UP000318141"/>
    </source>
</evidence>
<sequence>MSAPKVFVSQASEDKDRFVIDFARRLRENGVDAWLDQWEMKPGDSLVDKIFEEGLKEARAVIVVLSKVSVQKPWVREELNTSVVNRISRGTRLIPVVIDDCEVPESLRSTLWQKVDDLADYDQSLQRILSAIFDVDDKPTIGQPPARFSGPAPLISGLTRVDDLALRVIARVQIDEDAGLVDWDRLRAETALKDVPQQELLDSLDILEQHYYIKIGRVLGAPLSHVVLTDYGFQQFAQAYVEGYQDVVARIAALLINENVRINEELATRVDKPRAFVDFVLNLLEGNNHIKVSRYMGGQSNVWEVSASLRRAIQQAQ</sequence>
<reference evidence="2 3" key="1">
    <citation type="submission" date="2019-07" db="EMBL/GenBank/DDBJ databases">
        <title>Genome sequencing of lignin-degrading bacterial isolates.</title>
        <authorList>
            <person name="Gladden J."/>
        </authorList>
    </citation>
    <scope>NUCLEOTIDE SEQUENCE [LARGE SCALE GENOMIC DNA]</scope>
    <source>
        <strain evidence="2 3">J11</strain>
    </source>
</reference>
<dbReference type="Proteomes" id="UP000318141">
    <property type="component" value="Unassembled WGS sequence"/>
</dbReference>
<feature type="domain" description="TIR" evidence="1">
    <location>
        <begin position="2"/>
        <end position="133"/>
    </location>
</feature>
<name>A0A562BCW1_9BURK</name>
<dbReference type="OrthoDB" id="5149141at2"/>
<dbReference type="InterPro" id="IPR000157">
    <property type="entry name" value="TIR_dom"/>
</dbReference>
<evidence type="ECO:0000259" key="1">
    <source>
        <dbReference type="PROSITE" id="PS50104"/>
    </source>
</evidence>
<protein>
    <submittedName>
        <fullName evidence="2">TIR domain-containing protein</fullName>
    </submittedName>
</protein>
<dbReference type="AlphaFoldDB" id="A0A562BCW1"/>
<dbReference type="InterPro" id="IPR035897">
    <property type="entry name" value="Toll_tir_struct_dom_sf"/>
</dbReference>